<dbReference type="Pfam" id="PF12833">
    <property type="entry name" value="HTH_18"/>
    <property type="match status" value="1"/>
</dbReference>
<gene>
    <name evidence="5" type="ORF">H9747_14840</name>
</gene>
<proteinExistence type="predicted"/>
<organism evidence="5 6">
    <name type="scientific">Candidatus Blautia stercorigallinarum</name>
    <dbReference type="NCBI Taxonomy" id="2838501"/>
    <lineage>
        <taxon>Bacteria</taxon>
        <taxon>Bacillati</taxon>
        <taxon>Bacillota</taxon>
        <taxon>Clostridia</taxon>
        <taxon>Lachnospirales</taxon>
        <taxon>Lachnospiraceae</taxon>
        <taxon>Blautia</taxon>
    </lineage>
</organism>
<dbReference type="PROSITE" id="PS01124">
    <property type="entry name" value="HTH_ARAC_FAMILY_2"/>
    <property type="match status" value="1"/>
</dbReference>
<feature type="domain" description="HTH araC/xylS-type" evidence="4">
    <location>
        <begin position="191"/>
        <end position="289"/>
    </location>
</feature>
<evidence type="ECO:0000256" key="2">
    <source>
        <dbReference type="ARBA" id="ARBA00023125"/>
    </source>
</evidence>
<dbReference type="SUPFAM" id="SSF46689">
    <property type="entry name" value="Homeodomain-like"/>
    <property type="match status" value="2"/>
</dbReference>
<dbReference type="PANTHER" id="PTHR43280">
    <property type="entry name" value="ARAC-FAMILY TRANSCRIPTIONAL REGULATOR"/>
    <property type="match status" value="1"/>
</dbReference>
<reference evidence="5" key="2">
    <citation type="submission" date="2021-04" db="EMBL/GenBank/DDBJ databases">
        <authorList>
            <person name="Gilroy R."/>
        </authorList>
    </citation>
    <scope>NUCLEOTIDE SEQUENCE</scope>
    <source>
        <strain evidence="5">CHK195-9823</strain>
    </source>
</reference>
<keyword evidence="2" id="KW-0238">DNA-binding</keyword>
<dbReference type="PRINTS" id="PR00032">
    <property type="entry name" value="HTHARAC"/>
</dbReference>
<dbReference type="GO" id="GO:0003700">
    <property type="term" value="F:DNA-binding transcription factor activity"/>
    <property type="evidence" value="ECO:0007669"/>
    <property type="project" value="InterPro"/>
</dbReference>
<dbReference type="PANTHER" id="PTHR43280:SF2">
    <property type="entry name" value="HTH-TYPE TRANSCRIPTIONAL REGULATOR EXSA"/>
    <property type="match status" value="1"/>
</dbReference>
<dbReference type="SUPFAM" id="SSF51215">
    <property type="entry name" value="Regulatory protein AraC"/>
    <property type="match status" value="1"/>
</dbReference>
<dbReference type="InterPro" id="IPR018060">
    <property type="entry name" value="HTH_AraC"/>
</dbReference>
<dbReference type="EMBL" id="DXIQ01000106">
    <property type="protein sequence ID" value="HIV40247.1"/>
    <property type="molecule type" value="Genomic_DNA"/>
</dbReference>
<dbReference type="InterPro" id="IPR014710">
    <property type="entry name" value="RmlC-like_jellyroll"/>
</dbReference>
<name>A0A9D1THA2_9FIRM</name>
<evidence type="ECO:0000259" key="4">
    <source>
        <dbReference type="PROSITE" id="PS01124"/>
    </source>
</evidence>
<evidence type="ECO:0000313" key="6">
    <source>
        <dbReference type="Proteomes" id="UP000886814"/>
    </source>
</evidence>
<protein>
    <submittedName>
        <fullName evidence="5">AraC family transcriptional regulator</fullName>
    </submittedName>
</protein>
<keyword evidence="3" id="KW-0804">Transcription</keyword>
<dbReference type="InterPro" id="IPR003313">
    <property type="entry name" value="AraC-bd"/>
</dbReference>
<dbReference type="GO" id="GO:0043565">
    <property type="term" value="F:sequence-specific DNA binding"/>
    <property type="evidence" value="ECO:0007669"/>
    <property type="project" value="InterPro"/>
</dbReference>
<dbReference type="AlphaFoldDB" id="A0A9D1THA2"/>
<reference evidence="5" key="1">
    <citation type="journal article" date="2021" name="PeerJ">
        <title>Extensive microbial diversity within the chicken gut microbiome revealed by metagenomics and culture.</title>
        <authorList>
            <person name="Gilroy R."/>
            <person name="Ravi A."/>
            <person name="Getino M."/>
            <person name="Pursley I."/>
            <person name="Horton D.L."/>
            <person name="Alikhan N.F."/>
            <person name="Baker D."/>
            <person name="Gharbi K."/>
            <person name="Hall N."/>
            <person name="Watson M."/>
            <person name="Adriaenssens E.M."/>
            <person name="Foster-Nyarko E."/>
            <person name="Jarju S."/>
            <person name="Secka A."/>
            <person name="Antonio M."/>
            <person name="Oren A."/>
            <person name="Chaudhuri R.R."/>
            <person name="La Ragione R."/>
            <person name="Hildebrand F."/>
            <person name="Pallen M.J."/>
        </authorList>
    </citation>
    <scope>NUCLEOTIDE SEQUENCE</scope>
    <source>
        <strain evidence="5">CHK195-9823</strain>
    </source>
</reference>
<dbReference type="Gene3D" id="2.60.120.10">
    <property type="entry name" value="Jelly Rolls"/>
    <property type="match status" value="1"/>
</dbReference>
<dbReference type="InterPro" id="IPR020449">
    <property type="entry name" value="Tscrpt_reg_AraC-type_HTH"/>
</dbReference>
<evidence type="ECO:0000256" key="1">
    <source>
        <dbReference type="ARBA" id="ARBA00023015"/>
    </source>
</evidence>
<keyword evidence="1" id="KW-0805">Transcription regulation</keyword>
<dbReference type="InterPro" id="IPR037923">
    <property type="entry name" value="HTH-like"/>
</dbReference>
<accession>A0A9D1THA2</accession>
<dbReference type="Proteomes" id="UP000886814">
    <property type="component" value="Unassembled WGS sequence"/>
</dbReference>
<comment type="caution">
    <text evidence="5">The sequence shown here is derived from an EMBL/GenBank/DDBJ whole genome shotgun (WGS) entry which is preliminary data.</text>
</comment>
<dbReference type="SMART" id="SM00342">
    <property type="entry name" value="HTH_ARAC"/>
    <property type="match status" value="1"/>
</dbReference>
<evidence type="ECO:0000313" key="5">
    <source>
        <dbReference type="EMBL" id="HIV40247.1"/>
    </source>
</evidence>
<dbReference type="InterPro" id="IPR009057">
    <property type="entry name" value="Homeodomain-like_sf"/>
</dbReference>
<dbReference type="Pfam" id="PF02311">
    <property type="entry name" value="AraC_binding"/>
    <property type="match status" value="1"/>
</dbReference>
<dbReference type="Gene3D" id="1.10.10.60">
    <property type="entry name" value="Homeodomain-like"/>
    <property type="match status" value="2"/>
</dbReference>
<evidence type="ECO:0000256" key="3">
    <source>
        <dbReference type="ARBA" id="ARBA00023163"/>
    </source>
</evidence>
<sequence length="295" mass="34140">MKKIFSGFRENIIYPDSSNFRLMIQRNSYHIDPHWHPCVEIILPLSGDYQVKIEEETYHLEKGDIMFLHSGTIHALSGSEKGARLIFQFDVEILYSLKEFQSLLFSFPSFLILRRDLKDPTYTAAERLLLSAIWESRHKKLLWEASLYALVLELYTLLFRSSSLQMQVFPGKETGGLSSHQGNHPYQEKFLAVCQYLNQNLSSGITLEMAASYAGFSKFHFSRLFKDFVGMSFSQYVTMQRVHKAKLLLLTTQASITDIAMEAGFNSSSTFNRVFYQYEKMSPTDFRQSHAKLKN</sequence>